<protein>
    <submittedName>
        <fullName evidence="1">Uncharacterized protein</fullName>
    </submittedName>
</protein>
<evidence type="ECO:0000313" key="2">
    <source>
        <dbReference type="Proteomes" id="UP001355298"/>
    </source>
</evidence>
<gene>
    <name evidence="1" type="ORF">VOP03_03530</name>
</gene>
<proteinExistence type="predicted"/>
<evidence type="ECO:0000313" key="1">
    <source>
        <dbReference type="EMBL" id="MEC4264406.1"/>
    </source>
</evidence>
<dbReference type="RefSeq" id="WP_326277196.1">
    <property type="nucleotide sequence ID" value="NZ_JAYKYV010000002.1"/>
</dbReference>
<comment type="caution">
    <text evidence="1">The sequence shown here is derived from an EMBL/GenBank/DDBJ whole genome shotgun (WGS) entry which is preliminary data.</text>
</comment>
<keyword evidence="2" id="KW-1185">Reference proteome</keyword>
<accession>A0ABU6IN00</accession>
<sequence length="72" mass="8190">MLRAFSFPHNLPTLAPAKSKNFLPELNYVLRWLDKAIYMFHYLPADAFSELGQAVIAIHVGQQAKCLPMSRT</sequence>
<organism evidence="1 2">
    <name type="scientific">Flagellimonas halotolerans</name>
    <dbReference type="NCBI Taxonomy" id="3112164"/>
    <lineage>
        <taxon>Bacteria</taxon>
        <taxon>Pseudomonadati</taxon>
        <taxon>Bacteroidota</taxon>
        <taxon>Flavobacteriia</taxon>
        <taxon>Flavobacteriales</taxon>
        <taxon>Flavobacteriaceae</taxon>
        <taxon>Flagellimonas</taxon>
    </lineage>
</organism>
<reference evidence="1 2" key="1">
    <citation type="submission" date="2024-01" db="EMBL/GenBank/DDBJ databases">
        <title>The strains designed SYSU M86414 and SYSU M84420 isolated from the marine sediment in San Sha City (Hainan Province, China).</title>
        <authorList>
            <person name="Guo D."/>
        </authorList>
    </citation>
    <scope>NUCLEOTIDE SEQUENCE [LARGE SCALE GENOMIC DNA]</scope>
    <source>
        <strain evidence="1 2">SYSU M84420</strain>
    </source>
</reference>
<dbReference type="EMBL" id="JAYMGW010000002">
    <property type="protein sequence ID" value="MEC4264406.1"/>
    <property type="molecule type" value="Genomic_DNA"/>
</dbReference>
<dbReference type="Proteomes" id="UP001355298">
    <property type="component" value="Unassembled WGS sequence"/>
</dbReference>
<name>A0ABU6IN00_9FLAO</name>